<evidence type="ECO:0000313" key="8">
    <source>
        <dbReference type="EMBL" id="MBB4266568.1"/>
    </source>
</evidence>
<accession>A0A7W6WA77</accession>
<dbReference type="PANTHER" id="PTHR43461">
    <property type="entry name" value="TRANSMEMBRANE PROTEIN 256"/>
    <property type="match status" value="1"/>
</dbReference>
<evidence type="ECO:0000256" key="2">
    <source>
        <dbReference type="ARBA" id="ARBA00009694"/>
    </source>
</evidence>
<keyword evidence="7" id="KW-0732">Signal</keyword>
<comment type="caution">
    <text evidence="8">The sequence shown here is derived from an EMBL/GenBank/DDBJ whole genome shotgun (WGS) entry which is preliminary data.</text>
</comment>
<keyword evidence="3 6" id="KW-0812">Transmembrane</keyword>
<proteinExistence type="inferred from homology"/>
<feature type="transmembrane region" description="Helical" evidence="6">
    <location>
        <begin position="44"/>
        <end position="63"/>
    </location>
</feature>
<keyword evidence="5 6" id="KW-0472">Membrane</keyword>
<dbReference type="AlphaFoldDB" id="A0A7W6WA77"/>
<keyword evidence="4 6" id="KW-1133">Transmembrane helix</keyword>
<feature type="transmembrane region" description="Helical" evidence="6">
    <location>
        <begin position="75"/>
        <end position="95"/>
    </location>
</feature>
<evidence type="ECO:0000256" key="4">
    <source>
        <dbReference type="ARBA" id="ARBA00022989"/>
    </source>
</evidence>
<dbReference type="InterPro" id="IPR006696">
    <property type="entry name" value="DUF423"/>
</dbReference>
<reference evidence="8 9" key="1">
    <citation type="submission" date="2020-08" db="EMBL/GenBank/DDBJ databases">
        <title>Genome sequencing of Purple Non-Sulfur Bacteria from various extreme environments.</title>
        <authorList>
            <person name="Mayer M."/>
        </authorList>
    </citation>
    <scope>NUCLEOTIDE SEQUENCE [LARGE SCALE GENOMIC DNA]</scope>
    <source>
        <strain evidence="8 9">JA131</strain>
    </source>
</reference>
<organism evidence="8 9">
    <name type="scientific">Roseospira visakhapatnamensis</name>
    <dbReference type="NCBI Taxonomy" id="390880"/>
    <lineage>
        <taxon>Bacteria</taxon>
        <taxon>Pseudomonadati</taxon>
        <taxon>Pseudomonadota</taxon>
        <taxon>Alphaproteobacteria</taxon>
        <taxon>Rhodospirillales</taxon>
        <taxon>Rhodospirillaceae</taxon>
        <taxon>Roseospira</taxon>
    </lineage>
</organism>
<evidence type="ECO:0000256" key="5">
    <source>
        <dbReference type="ARBA" id="ARBA00023136"/>
    </source>
</evidence>
<dbReference type="Pfam" id="PF04241">
    <property type="entry name" value="DUF423"/>
    <property type="match status" value="1"/>
</dbReference>
<dbReference type="RefSeq" id="WP_184045116.1">
    <property type="nucleotide sequence ID" value="NZ_JACIGK010000014.1"/>
</dbReference>
<dbReference type="Proteomes" id="UP000554286">
    <property type="component" value="Unassembled WGS sequence"/>
</dbReference>
<sequence>MTATRPWIAVGAIAALLAVAMGAFAAHGLEATGDARAVDLVDKAARYQMIHALGLILCGLVGQGTPPAGRGWVRAAGVAFGLGIVLFCGTLYTLAFTPWPVALAAPFGGTAFMVGWGCLAVAALRTGGGKPGTTA</sequence>
<dbReference type="GO" id="GO:0005886">
    <property type="term" value="C:plasma membrane"/>
    <property type="evidence" value="ECO:0007669"/>
    <property type="project" value="TreeGrafter"/>
</dbReference>
<feature type="transmembrane region" description="Helical" evidence="6">
    <location>
        <begin position="101"/>
        <end position="124"/>
    </location>
</feature>
<evidence type="ECO:0000256" key="7">
    <source>
        <dbReference type="SAM" id="SignalP"/>
    </source>
</evidence>
<evidence type="ECO:0000256" key="6">
    <source>
        <dbReference type="SAM" id="Phobius"/>
    </source>
</evidence>
<feature type="signal peptide" evidence="7">
    <location>
        <begin position="1"/>
        <end position="25"/>
    </location>
</feature>
<gene>
    <name evidence="8" type="ORF">GGD89_002200</name>
</gene>
<name>A0A7W6WA77_9PROT</name>
<evidence type="ECO:0000313" key="9">
    <source>
        <dbReference type="Proteomes" id="UP000554286"/>
    </source>
</evidence>
<evidence type="ECO:0000256" key="3">
    <source>
        <dbReference type="ARBA" id="ARBA00022692"/>
    </source>
</evidence>
<comment type="similarity">
    <text evidence="2">Belongs to the UPF0382 family.</text>
</comment>
<evidence type="ECO:0000256" key="1">
    <source>
        <dbReference type="ARBA" id="ARBA00004141"/>
    </source>
</evidence>
<feature type="chain" id="PRO_5031251133" evidence="7">
    <location>
        <begin position="26"/>
        <end position="135"/>
    </location>
</feature>
<dbReference type="PANTHER" id="PTHR43461:SF1">
    <property type="entry name" value="TRANSMEMBRANE PROTEIN 256"/>
    <property type="match status" value="1"/>
</dbReference>
<protein>
    <submittedName>
        <fullName evidence="8">Uncharacterized membrane protein YgdD (TMEM256/DUF423 family)</fullName>
    </submittedName>
</protein>
<dbReference type="EMBL" id="JACIGK010000014">
    <property type="protein sequence ID" value="MBB4266568.1"/>
    <property type="molecule type" value="Genomic_DNA"/>
</dbReference>
<keyword evidence="9" id="KW-1185">Reference proteome</keyword>
<comment type="subcellular location">
    <subcellularLocation>
        <location evidence="1">Membrane</location>
        <topology evidence="1">Multi-pass membrane protein</topology>
    </subcellularLocation>
</comment>